<dbReference type="EMBL" id="DVNB01000099">
    <property type="protein sequence ID" value="HIU58054.1"/>
    <property type="molecule type" value="Genomic_DNA"/>
</dbReference>
<feature type="transmembrane region" description="Helical" evidence="1">
    <location>
        <begin position="158"/>
        <end position="182"/>
    </location>
</feature>
<evidence type="ECO:0000313" key="4">
    <source>
        <dbReference type="Proteomes" id="UP000824109"/>
    </source>
</evidence>
<evidence type="ECO:0000256" key="1">
    <source>
        <dbReference type="SAM" id="Phobius"/>
    </source>
</evidence>
<feature type="transmembrane region" description="Helical" evidence="1">
    <location>
        <begin position="37"/>
        <end position="55"/>
    </location>
</feature>
<name>A0A9D1SF22_9FIRM</name>
<reference evidence="3" key="2">
    <citation type="journal article" date="2021" name="PeerJ">
        <title>Extensive microbial diversity within the chicken gut microbiome revealed by metagenomics and culture.</title>
        <authorList>
            <person name="Gilroy R."/>
            <person name="Ravi A."/>
            <person name="Getino M."/>
            <person name="Pursley I."/>
            <person name="Horton D.L."/>
            <person name="Alikhan N.F."/>
            <person name="Baker D."/>
            <person name="Gharbi K."/>
            <person name="Hall N."/>
            <person name="Watson M."/>
            <person name="Adriaenssens E.M."/>
            <person name="Foster-Nyarko E."/>
            <person name="Jarju S."/>
            <person name="Secka A."/>
            <person name="Antonio M."/>
            <person name="Oren A."/>
            <person name="Chaudhuri R.R."/>
            <person name="La Ragione R."/>
            <person name="Hildebrand F."/>
            <person name="Pallen M.J."/>
        </authorList>
    </citation>
    <scope>NUCLEOTIDE SEQUENCE</scope>
    <source>
        <strain evidence="3">USAMLcec3-3695</strain>
    </source>
</reference>
<keyword evidence="1" id="KW-0472">Membrane</keyword>
<keyword evidence="1" id="KW-1133">Transmembrane helix</keyword>
<dbReference type="Proteomes" id="UP000824109">
    <property type="component" value="Unassembled WGS sequence"/>
</dbReference>
<gene>
    <name evidence="3" type="ORF">IAA61_09645</name>
</gene>
<dbReference type="SUPFAM" id="SSF55874">
    <property type="entry name" value="ATPase domain of HSP90 chaperone/DNA topoisomerase II/histidine kinase"/>
    <property type="match status" value="1"/>
</dbReference>
<evidence type="ECO:0000259" key="2">
    <source>
        <dbReference type="Pfam" id="PF14501"/>
    </source>
</evidence>
<feature type="transmembrane region" description="Helical" evidence="1">
    <location>
        <begin position="86"/>
        <end position="106"/>
    </location>
</feature>
<feature type="transmembrane region" description="Helical" evidence="1">
    <location>
        <begin position="61"/>
        <end position="79"/>
    </location>
</feature>
<dbReference type="Gene3D" id="3.30.565.10">
    <property type="entry name" value="Histidine kinase-like ATPase, C-terminal domain"/>
    <property type="match status" value="1"/>
</dbReference>
<proteinExistence type="predicted"/>
<feature type="transmembrane region" description="Helical" evidence="1">
    <location>
        <begin position="6"/>
        <end position="25"/>
    </location>
</feature>
<dbReference type="GO" id="GO:0042802">
    <property type="term" value="F:identical protein binding"/>
    <property type="evidence" value="ECO:0007669"/>
    <property type="project" value="TreeGrafter"/>
</dbReference>
<comment type="caution">
    <text evidence="3">The sequence shown here is derived from an EMBL/GenBank/DDBJ whole genome shotgun (WGS) entry which is preliminary data.</text>
</comment>
<dbReference type="PANTHER" id="PTHR40448:SF1">
    <property type="entry name" value="TWO-COMPONENT SENSOR HISTIDINE KINASE"/>
    <property type="match status" value="1"/>
</dbReference>
<dbReference type="AlphaFoldDB" id="A0A9D1SF22"/>
<dbReference type="Pfam" id="PF14501">
    <property type="entry name" value="HATPase_c_5"/>
    <property type="match status" value="1"/>
</dbReference>
<keyword evidence="1" id="KW-0812">Transmembrane</keyword>
<evidence type="ECO:0000313" key="3">
    <source>
        <dbReference type="EMBL" id="HIU58054.1"/>
    </source>
</evidence>
<accession>A0A9D1SF22</accession>
<organism evidence="3 4">
    <name type="scientific">Candidatus Ornithomonoglobus merdipullorum</name>
    <dbReference type="NCBI Taxonomy" id="2840895"/>
    <lineage>
        <taxon>Bacteria</taxon>
        <taxon>Bacillati</taxon>
        <taxon>Bacillota</taxon>
        <taxon>Clostridia</taxon>
        <taxon>Candidatus Ornithomonoglobus</taxon>
    </lineage>
</organism>
<sequence>MVNLFEIFVNIAEDLITISFLTLYFGSKYTGIKKIGGILLGTCVSSSLITIMNSLYIYEGLLGLIFIPVYFLYCVIFLKGDVYTKLFISGFTNCLVYFFALFSILISAELFTHDYKIIFEMTKERVLMIIFNKLLMIASCAVILKFRFPAIAKRKNMLMLILMPIAAEISLNGIMQAFLKYGETNRELLLATIGVMLVNILIYYIFIKISMDASAESERNALSQKYEQDKRYAGEIEDLYKKACGIRHDLTLHFTALKGLLKTDAQKAEQYIDSVLQNQIDTIKLLVKTDNETFDALVNAKIAVCDKLGISVQTRVMNHALDKLSQDEIAVIFGNLFDNAIEASKASKRKHIELDVQTQGQYLSIFMSNSIDGSVLEGNKDLHTTKPEKEFHGFGIKNIERIIEAHDGMVDYFEENGSFCCDIYI</sequence>
<feature type="transmembrane region" description="Helical" evidence="1">
    <location>
        <begin position="188"/>
        <end position="207"/>
    </location>
</feature>
<reference evidence="3" key="1">
    <citation type="submission" date="2020-10" db="EMBL/GenBank/DDBJ databases">
        <authorList>
            <person name="Gilroy R."/>
        </authorList>
    </citation>
    <scope>NUCLEOTIDE SEQUENCE</scope>
    <source>
        <strain evidence="3">USAMLcec3-3695</strain>
    </source>
</reference>
<feature type="transmembrane region" description="Helical" evidence="1">
    <location>
        <begin position="126"/>
        <end position="146"/>
    </location>
</feature>
<feature type="domain" description="Sensor histidine kinase NatK-like C-terminal" evidence="2">
    <location>
        <begin position="328"/>
        <end position="425"/>
    </location>
</feature>
<protein>
    <submittedName>
        <fullName evidence="3">GHKL domain-containing protein</fullName>
    </submittedName>
</protein>
<dbReference type="InterPro" id="IPR032834">
    <property type="entry name" value="NatK-like_C"/>
</dbReference>
<dbReference type="InterPro" id="IPR036890">
    <property type="entry name" value="HATPase_C_sf"/>
</dbReference>
<dbReference type="PANTHER" id="PTHR40448">
    <property type="entry name" value="TWO-COMPONENT SENSOR HISTIDINE KINASE"/>
    <property type="match status" value="1"/>
</dbReference>